<evidence type="ECO:0000313" key="6">
    <source>
        <dbReference type="EMBL" id="MBV7272690.1"/>
    </source>
</evidence>
<keyword evidence="1" id="KW-0378">Hydrolase</keyword>
<evidence type="ECO:0000259" key="5">
    <source>
        <dbReference type="PROSITE" id="PS51194"/>
    </source>
</evidence>
<dbReference type="PANTHER" id="PTHR10799">
    <property type="entry name" value="SNF2/RAD54 HELICASE FAMILY"/>
    <property type="match status" value="1"/>
</dbReference>
<name>A0A949WQF7_9CLOT</name>
<evidence type="ECO:0000313" key="7">
    <source>
        <dbReference type="Proteomes" id="UP000694308"/>
    </source>
</evidence>
<accession>A0A949WQF7</accession>
<dbReference type="Pfam" id="PF00271">
    <property type="entry name" value="Helicase_C"/>
    <property type="match status" value="1"/>
</dbReference>
<proteinExistence type="predicted"/>
<sequence length="1046" mass="122283">MNLKELDQIIFETSSNLMRKNGEKIFRDKLVYNVKGKKIDNIYHIYGNVLNNINKDEAKTHIKVNLSNKKLHSVECTCNDFKEISINKKLFMCEHLTATAYAFLSLLYKKKSRKEDTNENPSQSKKIKVEVDIDVKVICKSLKNTTSYEVEFRFGHEHKYLVTDLRNFIVHLDNKEDILFNNHFVYNAKKYVISSNNIKIIDFIRKYVHENQGISIAGRNLILQPNDLRLFLECMDGKKILFKYNGIEYKTFVLKKDLPLSFTLKEKNQQFVLTTHRRLPISLNTNKDVYFFEYQLYLPSLSQIEKYGPLYKRFQGEGKILFNMTLKNYNKITYLLKEISEDINIAENIREFASSSLKFDFLLYKMEDNIYCDVHASYYGESINILKYDNNKIEFLRDYSKEEKVAMKLEYYKFIKRKDRFLFTGGDEELFNLLNPQENTIHSLGTIILGRGLEDIKIFDSSFIQIDLNEEKGYLYLRYNIEDIPKEEFRNIYESYKANNKFYKTRNNKFIDFQDEDIKSFMNLLEVLEVDKNIDKGLLKLEKNKAFYIMENLKYKNFKFGSGINLLEDKFTKMNEEKVILPKNLKAVLREYQISGFKWLKNLSELELGGILADEMGLGKTVQTIAFLTAEENKKSLIVTPTALIYNWKNEIERFAPKLKVIILHGNIRKYEEIMSRLEEFSIVLTTYGTLRNNIEKYKEIQFDYCIIDEAQNIKNPGAQSTKAVKEIDAKVKFALTGTPIENNLNELWSIFDFIMPGYLYSKETFDEKFVSNIECDLEELKLLIKPFILRRTKKEVAKDLPDKIESQILVEMTSVQKSLYNSYIKNIQEKMKNKADNNIEILTYLTKLRQICLDPSLIFDEYKGGSGKFKVAMSLIEEQAASGEKLLLFSQFTSVLKKIAKLLEDKAINYLYLDGSTSSKERIRLVNEFNSSDESKIFLISLKAGGTGLNLTSATLVIHFDPWWNPAVEDQATDRAHRIGQKNVVEVVKLVARGTIEEKIILLQEHKKELIGSIITDELKSNDVINKLSREELLKLFDRDIKSYN</sequence>
<dbReference type="PROSITE" id="PS51192">
    <property type="entry name" value="HELICASE_ATP_BIND_1"/>
    <property type="match status" value="1"/>
</dbReference>
<evidence type="ECO:0000256" key="1">
    <source>
        <dbReference type="ARBA" id="ARBA00022801"/>
    </source>
</evidence>
<dbReference type="Proteomes" id="UP000694308">
    <property type="component" value="Unassembled WGS sequence"/>
</dbReference>
<dbReference type="SMART" id="SM00490">
    <property type="entry name" value="HELICc"/>
    <property type="match status" value="1"/>
</dbReference>
<dbReference type="RefSeq" id="WP_218319725.1">
    <property type="nucleotide sequence ID" value="NZ_JAEEGC010000030.1"/>
</dbReference>
<feature type="domain" description="SWIM-type" evidence="3">
    <location>
        <begin position="60"/>
        <end position="104"/>
    </location>
</feature>
<comment type="caution">
    <text evidence="6">The sequence shown here is derived from an EMBL/GenBank/DDBJ whole genome shotgun (WGS) entry which is preliminary data.</text>
</comment>
<protein>
    <submittedName>
        <fullName evidence="6">DEAD/DEAH box helicase</fullName>
    </submittedName>
</protein>
<keyword evidence="2" id="KW-0862">Zinc</keyword>
<dbReference type="InterPro" id="IPR013663">
    <property type="entry name" value="Helicase_SWF/SNF/SWI_bac"/>
</dbReference>
<keyword evidence="6" id="KW-0067">ATP-binding</keyword>
<feature type="domain" description="Helicase ATP-binding" evidence="4">
    <location>
        <begin position="601"/>
        <end position="758"/>
    </location>
</feature>
<dbReference type="PROSITE" id="PS50966">
    <property type="entry name" value="ZF_SWIM"/>
    <property type="match status" value="1"/>
</dbReference>
<dbReference type="GO" id="GO:0004386">
    <property type="term" value="F:helicase activity"/>
    <property type="evidence" value="ECO:0007669"/>
    <property type="project" value="UniProtKB-KW"/>
</dbReference>
<dbReference type="Pfam" id="PF08455">
    <property type="entry name" value="SNF2_assoc"/>
    <property type="match status" value="1"/>
</dbReference>
<dbReference type="Pfam" id="PF00176">
    <property type="entry name" value="SNF2-rel_dom"/>
    <property type="match status" value="1"/>
</dbReference>
<dbReference type="GO" id="GO:0008270">
    <property type="term" value="F:zinc ion binding"/>
    <property type="evidence" value="ECO:0007669"/>
    <property type="project" value="UniProtKB-KW"/>
</dbReference>
<dbReference type="InterPro" id="IPR014001">
    <property type="entry name" value="Helicase_ATP-bd"/>
</dbReference>
<reference evidence="6" key="1">
    <citation type="submission" date="2020-12" db="EMBL/GenBank/DDBJ databases">
        <title>Clostridium thailandense sp. nov., a novel acetogenic bacterium isolated from peat land soil in Thailand.</title>
        <authorList>
            <person name="Chaikitkaew S."/>
            <person name="Birkeland N.K."/>
        </authorList>
    </citation>
    <scope>NUCLEOTIDE SEQUENCE</scope>
    <source>
        <strain evidence="6">PL3</strain>
    </source>
</reference>
<gene>
    <name evidence="6" type="ORF">I6U48_07125</name>
</gene>
<keyword evidence="2" id="KW-0863">Zinc-finger</keyword>
<keyword evidence="6" id="KW-0547">Nucleotide-binding</keyword>
<dbReference type="SMART" id="SM00487">
    <property type="entry name" value="DEXDc"/>
    <property type="match status" value="1"/>
</dbReference>
<dbReference type="InterPro" id="IPR001650">
    <property type="entry name" value="Helicase_C-like"/>
</dbReference>
<keyword evidence="6" id="KW-0347">Helicase</keyword>
<dbReference type="EMBL" id="JAEEGC010000030">
    <property type="protein sequence ID" value="MBV7272690.1"/>
    <property type="molecule type" value="Genomic_DNA"/>
</dbReference>
<evidence type="ECO:0000259" key="3">
    <source>
        <dbReference type="PROSITE" id="PS50966"/>
    </source>
</evidence>
<evidence type="ECO:0000259" key="4">
    <source>
        <dbReference type="PROSITE" id="PS51192"/>
    </source>
</evidence>
<dbReference type="InterPro" id="IPR049730">
    <property type="entry name" value="SNF2/RAD54-like_C"/>
</dbReference>
<dbReference type="AlphaFoldDB" id="A0A949WQF7"/>
<keyword evidence="2" id="KW-0479">Metal-binding</keyword>
<dbReference type="CDD" id="cd18012">
    <property type="entry name" value="DEXQc_arch_SWI2_SNF2"/>
    <property type="match status" value="1"/>
</dbReference>
<dbReference type="GO" id="GO:0005524">
    <property type="term" value="F:ATP binding"/>
    <property type="evidence" value="ECO:0007669"/>
    <property type="project" value="InterPro"/>
</dbReference>
<dbReference type="GO" id="GO:0016787">
    <property type="term" value="F:hydrolase activity"/>
    <property type="evidence" value="ECO:0007669"/>
    <property type="project" value="UniProtKB-KW"/>
</dbReference>
<keyword evidence="7" id="KW-1185">Reference proteome</keyword>
<dbReference type="CDD" id="cd18793">
    <property type="entry name" value="SF2_C_SNF"/>
    <property type="match status" value="1"/>
</dbReference>
<dbReference type="PROSITE" id="PS51194">
    <property type="entry name" value="HELICASE_CTER"/>
    <property type="match status" value="1"/>
</dbReference>
<dbReference type="InterPro" id="IPR007527">
    <property type="entry name" value="Znf_SWIM"/>
</dbReference>
<organism evidence="6 7">
    <name type="scientific">Clostridium thailandense</name>
    <dbReference type="NCBI Taxonomy" id="2794346"/>
    <lineage>
        <taxon>Bacteria</taxon>
        <taxon>Bacillati</taxon>
        <taxon>Bacillota</taxon>
        <taxon>Clostridia</taxon>
        <taxon>Eubacteriales</taxon>
        <taxon>Clostridiaceae</taxon>
        <taxon>Clostridium</taxon>
    </lineage>
</organism>
<feature type="domain" description="Helicase C-terminal" evidence="5">
    <location>
        <begin position="869"/>
        <end position="1026"/>
    </location>
</feature>
<dbReference type="InterPro" id="IPR000330">
    <property type="entry name" value="SNF2_N"/>
</dbReference>
<evidence type="ECO:0000256" key="2">
    <source>
        <dbReference type="PROSITE-ProRule" id="PRU00325"/>
    </source>
</evidence>